<dbReference type="Pfam" id="PF01261">
    <property type="entry name" value="AP_endonuc_2"/>
    <property type="match status" value="1"/>
</dbReference>
<dbReference type="EMBL" id="HE965806">
    <property type="protein sequence ID" value="CCJ52187.1"/>
    <property type="molecule type" value="Genomic_DNA"/>
</dbReference>
<dbReference type="GeneID" id="56478564"/>
<dbReference type="GO" id="GO:0008903">
    <property type="term" value="F:hydroxypyruvate isomerase activity"/>
    <property type="evidence" value="ECO:0007669"/>
    <property type="project" value="TreeGrafter"/>
</dbReference>
<dbReference type="SUPFAM" id="SSF51658">
    <property type="entry name" value="Xylose isomerase-like"/>
    <property type="match status" value="1"/>
</dbReference>
<dbReference type="InterPro" id="IPR013022">
    <property type="entry name" value="Xyl_isomerase-like_TIM-brl"/>
</dbReference>
<dbReference type="InterPro" id="IPR036237">
    <property type="entry name" value="Xyl_isomerase-like_sf"/>
</dbReference>
<dbReference type="OrthoDB" id="9786584at2"/>
<sequence length="268" mass="28062">MKLAANLTLLYPGLPLAARMAAAREDGFAGVEILFPYDQPPAQLAAQLREHGLALALVNTPLGAAGEKGLACVPGREADFAAALDQALALCRATGCRIVHAMAGMPPAPAGMDECRATLIGNLQRAAPRAAQAGVTLTLEPLNRADMPGYFYYLPEQAADIIRAVDHPNVGLQFDIYHNLREGLDPHAELRRVLPLVRHVQFAGPDGRHEPDPASPPVAATLRLLAQSGYGGWVGCEYTPRGLASAGLKAWRGAYDAACGSGGAACAS</sequence>
<accession>A0A0C6P0X6</accession>
<reference evidence="6 7" key="1">
    <citation type="journal article" date="2012" name="BMC Genomics">
        <title>Comparative genomics of the classical Bordetella subspecies: the evolution and exchange of virulence-associated diversity amongst closely related pathogens.</title>
        <authorList>
            <person name="Park J."/>
            <person name="Zhang Y."/>
            <person name="Buboltz A.M."/>
            <person name="Zhang X."/>
            <person name="Schuster S.C."/>
            <person name="Ahuja U."/>
            <person name="Liu M."/>
            <person name="Miller J.F."/>
            <person name="Sebaihia M."/>
            <person name="Bentley S.D."/>
            <person name="Parkhill J."/>
            <person name="Harvill E.T."/>
        </authorList>
    </citation>
    <scope>NUCLEOTIDE SEQUENCE [LARGE SCALE GENOMIC DNA]</scope>
    <source>
        <strain evidence="6 7">253</strain>
    </source>
</reference>
<protein>
    <submittedName>
        <fullName evidence="6">Putative exported protein</fullName>
    </submittedName>
</protein>
<dbReference type="AlphaFoldDB" id="A0A0C6P0X6"/>
<keyword evidence="4" id="KW-0732">Signal</keyword>
<dbReference type="Gene3D" id="3.20.20.150">
    <property type="entry name" value="Divalent-metal-dependent TIM barrel enzymes"/>
    <property type="match status" value="1"/>
</dbReference>
<dbReference type="RefSeq" id="WP_015063694.1">
    <property type="nucleotide sequence ID" value="NC_019382.1"/>
</dbReference>
<dbReference type="PIRSF" id="PIRSF006241">
    <property type="entry name" value="HyI"/>
    <property type="match status" value="1"/>
</dbReference>
<keyword evidence="1 2" id="KW-0413">Isomerase</keyword>
<evidence type="ECO:0000313" key="6">
    <source>
        <dbReference type="EMBL" id="CCJ52187.1"/>
    </source>
</evidence>
<feature type="active site" description="Proton donor/acceptor" evidence="3">
    <location>
        <position position="140"/>
    </location>
</feature>
<comment type="similarity">
    <text evidence="2">Belongs to the hyi family.</text>
</comment>
<dbReference type="Proteomes" id="UP000007564">
    <property type="component" value="Chromosome"/>
</dbReference>
<feature type="chain" id="PRO_5002189874" evidence="4">
    <location>
        <begin position="18"/>
        <end position="268"/>
    </location>
</feature>
<name>A0A0C6P0X6_BORBO</name>
<feature type="domain" description="Xylose isomerase-like TIM barrel" evidence="5">
    <location>
        <begin position="21"/>
        <end position="250"/>
    </location>
</feature>
<feature type="active site" description="Proton donor/acceptor" evidence="3">
    <location>
        <position position="237"/>
    </location>
</feature>
<organism evidence="6 7">
    <name type="scientific">Bordetella bronchiseptica 253</name>
    <dbReference type="NCBI Taxonomy" id="568707"/>
    <lineage>
        <taxon>Bacteria</taxon>
        <taxon>Pseudomonadati</taxon>
        <taxon>Pseudomonadota</taxon>
        <taxon>Betaproteobacteria</taxon>
        <taxon>Burkholderiales</taxon>
        <taxon>Alcaligenaceae</taxon>
        <taxon>Bordetella</taxon>
    </lineage>
</organism>
<dbReference type="HOGENOM" id="CLU_050006_1_2_4"/>
<proteinExistence type="inferred from homology"/>
<dbReference type="InterPro" id="IPR026040">
    <property type="entry name" value="HyI-like"/>
</dbReference>
<evidence type="ECO:0000256" key="2">
    <source>
        <dbReference type="PIRNR" id="PIRNR006241"/>
    </source>
</evidence>
<evidence type="ECO:0000256" key="1">
    <source>
        <dbReference type="ARBA" id="ARBA00023235"/>
    </source>
</evidence>
<dbReference type="GO" id="GO:0046487">
    <property type="term" value="P:glyoxylate metabolic process"/>
    <property type="evidence" value="ECO:0007669"/>
    <property type="project" value="TreeGrafter"/>
</dbReference>
<evidence type="ECO:0000259" key="5">
    <source>
        <dbReference type="Pfam" id="PF01261"/>
    </source>
</evidence>
<gene>
    <name evidence="6" type="ORF">BN112_0269</name>
</gene>
<dbReference type="PANTHER" id="PTHR43489">
    <property type="entry name" value="ISOMERASE"/>
    <property type="match status" value="1"/>
</dbReference>
<dbReference type="KEGG" id="bbh:BN112_0269"/>
<evidence type="ECO:0000313" key="7">
    <source>
        <dbReference type="Proteomes" id="UP000007564"/>
    </source>
</evidence>
<dbReference type="InterPro" id="IPR050417">
    <property type="entry name" value="Sugar_Epim/Isomerase"/>
</dbReference>
<feature type="signal peptide" evidence="4">
    <location>
        <begin position="1"/>
        <end position="17"/>
    </location>
</feature>
<evidence type="ECO:0000256" key="4">
    <source>
        <dbReference type="SAM" id="SignalP"/>
    </source>
</evidence>
<dbReference type="PANTHER" id="PTHR43489:SF6">
    <property type="entry name" value="HYDROXYPYRUVATE ISOMERASE-RELATED"/>
    <property type="match status" value="1"/>
</dbReference>
<evidence type="ECO:0000256" key="3">
    <source>
        <dbReference type="PIRSR" id="PIRSR006241-50"/>
    </source>
</evidence>